<dbReference type="Gene3D" id="3.30.70.2330">
    <property type="match status" value="1"/>
</dbReference>
<reference evidence="1" key="2">
    <citation type="journal article" date="2015" name="Data Brief">
        <title>Shoot transcriptome of the giant reed, Arundo donax.</title>
        <authorList>
            <person name="Barrero R.A."/>
            <person name="Guerrero F.D."/>
            <person name="Moolhuijzen P."/>
            <person name="Goolsby J.A."/>
            <person name="Tidwell J."/>
            <person name="Bellgard S.E."/>
            <person name="Bellgard M.I."/>
        </authorList>
    </citation>
    <scope>NUCLEOTIDE SEQUENCE</scope>
    <source>
        <tissue evidence="1">Shoot tissue taken approximately 20 cm above the soil surface</tissue>
    </source>
</reference>
<protein>
    <submittedName>
        <fullName evidence="1">Uncharacterized protein</fullName>
    </submittedName>
</protein>
<organism evidence="1">
    <name type="scientific">Arundo donax</name>
    <name type="common">Giant reed</name>
    <name type="synonym">Donax arundinaceus</name>
    <dbReference type="NCBI Taxonomy" id="35708"/>
    <lineage>
        <taxon>Eukaryota</taxon>
        <taxon>Viridiplantae</taxon>
        <taxon>Streptophyta</taxon>
        <taxon>Embryophyta</taxon>
        <taxon>Tracheophyta</taxon>
        <taxon>Spermatophyta</taxon>
        <taxon>Magnoliopsida</taxon>
        <taxon>Liliopsida</taxon>
        <taxon>Poales</taxon>
        <taxon>Poaceae</taxon>
        <taxon>PACMAD clade</taxon>
        <taxon>Arundinoideae</taxon>
        <taxon>Arundineae</taxon>
        <taxon>Arundo</taxon>
    </lineage>
</organism>
<accession>A0A0A9DSQ8</accession>
<name>A0A0A9DSQ8_ARUDO</name>
<dbReference type="EMBL" id="GBRH01208177">
    <property type="protein sequence ID" value="JAD89718.1"/>
    <property type="molecule type" value="Transcribed_RNA"/>
</dbReference>
<sequence>MKQIDDDLSSDQAFLSLDSDIGISKGSASISSPGCLNGSFDISETFHIFAPSNTVLPNVKDSVHDSAVEHCSSSMLLTVATSGSIDACADMDSSTIVVVDTVIVGRRFHENIELREDEGISFLRDPQNAKDPDAIKRLNVRGCLDTCLESLLKFWLL</sequence>
<proteinExistence type="predicted"/>
<dbReference type="AlphaFoldDB" id="A0A0A9DSQ8"/>
<evidence type="ECO:0000313" key="1">
    <source>
        <dbReference type="EMBL" id="JAD89718.1"/>
    </source>
</evidence>
<reference evidence="1" key="1">
    <citation type="submission" date="2014-09" db="EMBL/GenBank/DDBJ databases">
        <authorList>
            <person name="Magalhaes I.L.F."/>
            <person name="Oliveira U."/>
            <person name="Santos F.R."/>
            <person name="Vidigal T.H.D.A."/>
            <person name="Brescovit A.D."/>
            <person name="Santos A.J."/>
        </authorList>
    </citation>
    <scope>NUCLEOTIDE SEQUENCE</scope>
    <source>
        <tissue evidence="1">Shoot tissue taken approximately 20 cm above the soil surface</tissue>
    </source>
</reference>